<keyword evidence="12 15" id="KW-0675">Receptor</keyword>
<dbReference type="SUPFAM" id="SSF56112">
    <property type="entry name" value="Protein kinase-like (PK-like)"/>
    <property type="match status" value="1"/>
</dbReference>
<dbReference type="PIRSF" id="PIRSF000619">
    <property type="entry name" value="TyrPK_EGF-R"/>
    <property type="match status" value="1"/>
</dbReference>
<feature type="compositionally biased region" description="Low complexity" evidence="19">
    <location>
        <begin position="1261"/>
        <end position="1270"/>
    </location>
</feature>
<accession>A0A1S3HD56</accession>
<keyword evidence="8 15" id="KW-0067">ATP-binding</keyword>
<sequence>MKNIMLKDVLRWSVVVLTWTMCPWLVKGDQQKTCIGTKYELSMQGDAIYRYNLYRERYMNCTYVQGNLEITFLDNPQLDHPYDLSFLKHIREVTGYVLIVSVFANYVPLENLRVIRGKTLYYQNNRGYSLYVALNSKPSNSDMFGLKELRFVNLHEIMAGDVYFSKNPLLCYENTVVWNGKIVTGEGSQVFVDDDAKGRSCGSCHRSCEGHCWGAGPNMCQRIIKCAPQCDGSCYGSGPVECCHYQCAGGCTGPTNKNCTACRHFLDDGACVPYCPQRQIYDEKTFTFVDNPKFKYTYGSLCVKECPDHLLMDQSGCVKKCPEGKVANNRKCEPCKGPCPKSCNGTGDTYITSQNINSFNGCTIIEGNLKILSPTIDGDMFNNIPPMSPSQLEALSQVREVTHYVLIQSNSPNLTSLAFLRNLEIIHGRELHTGGKATLGVPQRGSALDVYSQTVTYLGFSSLKRVNGGEIRITHNSALCYWYTIKWETLTGPKSLHFVEQNKIEAECEREGRVCSAECRDGCWGPGDDKCVKCANKRLGNKCLATCDPSLGIYTKDDNVTCDYCHPECARTCTGPEAKDCDSCKNYKNGPYCVKECPESMYGDNTTKECKKCHENCLLLQEESGCSGPGNFVGPGGCSKCKMFIYDKRTKNVTECLPTSDKGQPQCPAGYYGHRVTSHEHLNTAYGLQGMQSCELCNPLCKTCFGALPTECNECTFFKDISMSVHFCVVSCTERNYEDHNDKTCKPCNSECRKGCTGPNSTQCNFCSNVKVPLGITVNGVDMFNCSSECPSHLPHKRREAGDEVCSTPPVIGLATGQIAGIAGGSVVFGLICIILLAFLCYKRQKAKETTIKLTSKMIGYGDDEPLTPTDAVPDLSKLRLIKECEIRKGGIIGSGAFGTVYKGVWIPDGENVKIPVAIKVLQEGTSPNHNRELLEEARVMCSVEHQCCVRILAVCMTAQMMLITQLMPLGCLLDYVRKNKQNIGSKVLLNWCAQIAKGMSYLEERGIVHRDLAARNVLVQSPSYVKITDFGLAKLLDYNEAEYHAAGGKMPIKWLALECIQHRIFTHKTDVWSYGVTVWELLTYGLRPYENVRARDIPDLLEKGERLPQPSIATIDVYMIMIKCWMLDAESRPSFKELHEEFSKMARDPGRYLVIHGDRLMRLPSHTYDKRDLIRSISGGTEGPEEIMEAEDYLMPRSSTENEQGPMSPTSPVSPSGGITKPLLPVSEPYDNDRGARAYPRGDYLNTENKRDKKYGNLEAASAASRGRGNSVNSRYSSDPCKLLVDMKGRGFFERIKEEDEVDSPVNPQQKSRPDRPPMLPVDEDDYLQPKSTNPAAYMDLIGGKEQVEEPKDNHDNDVFTETGNIDNPEYFAAFSPTSPETPLNGPFSDKRPLYNHNNNNNRQLNKSSASAEDLPDRNYYNDIRPMEMSKVEESNC</sequence>
<dbReference type="Pfam" id="PF07714">
    <property type="entry name" value="PK_Tyr_Ser-Thr"/>
    <property type="match status" value="1"/>
</dbReference>
<evidence type="ECO:0000256" key="17">
    <source>
        <dbReference type="PIRSR" id="PIRSR000619-2"/>
    </source>
</evidence>
<evidence type="ECO:0000256" key="10">
    <source>
        <dbReference type="ARBA" id="ARBA00023136"/>
    </source>
</evidence>
<comment type="catalytic activity">
    <reaction evidence="14">
        <text>L-tyrosyl-[protein] + ATP = O-phospho-L-tyrosyl-[protein] + ADP + H(+)</text>
        <dbReference type="Rhea" id="RHEA:10596"/>
        <dbReference type="Rhea" id="RHEA-COMP:10136"/>
        <dbReference type="Rhea" id="RHEA-COMP:20101"/>
        <dbReference type="ChEBI" id="CHEBI:15378"/>
        <dbReference type="ChEBI" id="CHEBI:30616"/>
        <dbReference type="ChEBI" id="CHEBI:46858"/>
        <dbReference type="ChEBI" id="CHEBI:61978"/>
        <dbReference type="ChEBI" id="CHEBI:456216"/>
        <dbReference type="EC" id="2.7.10.1"/>
    </reaction>
</comment>
<dbReference type="InterPro" id="IPR036941">
    <property type="entry name" value="Rcpt_L-dom_sf"/>
</dbReference>
<dbReference type="GO" id="GO:0009925">
    <property type="term" value="C:basal plasma membrane"/>
    <property type="evidence" value="ECO:0007669"/>
    <property type="project" value="TreeGrafter"/>
</dbReference>
<reference evidence="24" key="1">
    <citation type="submission" date="2025-08" db="UniProtKB">
        <authorList>
            <consortium name="RefSeq"/>
        </authorList>
    </citation>
    <scope>IDENTIFICATION</scope>
    <source>
        <tissue evidence="24">Gonads</tissue>
    </source>
</reference>
<name>A0A1S3HD56_LINAN</name>
<feature type="region of interest" description="Disordered" evidence="19">
    <location>
        <begin position="1298"/>
        <end position="1438"/>
    </location>
</feature>
<evidence type="ECO:0000256" key="20">
    <source>
        <dbReference type="SAM" id="Phobius"/>
    </source>
</evidence>
<evidence type="ECO:0000256" key="19">
    <source>
        <dbReference type="SAM" id="MobiDB-lite"/>
    </source>
</evidence>
<dbReference type="GeneID" id="106153603"/>
<dbReference type="PANTHER" id="PTHR24416:SF566">
    <property type="entry name" value="EPIDERMAL GROWTH FACTOR RECEPTOR"/>
    <property type="match status" value="1"/>
</dbReference>
<dbReference type="SUPFAM" id="SSF57184">
    <property type="entry name" value="Growth factor receptor domain"/>
    <property type="match status" value="3"/>
</dbReference>
<feature type="domain" description="Protein kinase" evidence="22">
    <location>
        <begin position="887"/>
        <end position="1143"/>
    </location>
</feature>
<evidence type="ECO:0000256" key="9">
    <source>
        <dbReference type="ARBA" id="ARBA00022989"/>
    </source>
</evidence>
<feature type="compositionally biased region" description="Polar residues" evidence="19">
    <location>
        <begin position="1199"/>
        <end position="1215"/>
    </location>
</feature>
<evidence type="ECO:0000256" key="3">
    <source>
        <dbReference type="ARBA" id="ARBA00022553"/>
    </source>
</evidence>
<dbReference type="PROSITE" id="PS00109">
    <property type="entry name" value="PROTEIN_KINASE_TYR"/>
    <property type="match status" value="1"/>
</dbReference>
<organism evidence="23 24">
    <name type="scientific">Lingula anatina</name>
    <name type="common">Brachiopod</name>
    <name type="synonym">Lingula unguis</name>
    <dbReference type="NCBI Taxonomy" id="7574"/>
    <lineage>
        <taxon>Eukaryota</taxon>
        <taxon>Metazoa</taxon>
        <taxon>Spiralia</taxon>
        <taxon>Lophotrochozoa</taxon>
        <taxon>Brachiopoda</taxon>
        <taxon>Linguliformea</taxon>
        <taxon>Lingulata</taxon>
        <taxon>Lingulida</taxon>
        <taxon>Linguloidea</taxon>
        <taxon>Lingulidae</taxon>
        <taxon>Lingula</taxon>
    </lineage>
</organism>
<dbReference type="GO" id="GO:0004714">
    <property type="term" value="F:transmembrane receptor protein tyrosine kinase activity"/>
    <property type="evidence" value="ECO:0007669"/>
    <property type="project" value="UniProtKB-EC"/>
</dbReference>
<feature type="binding site" evidence="17 18">
    <location>
        <position position="920"/>
    </location>
    <ligand>
        <name>ATP</name>
        <dbReference type="ChEBI" id="CHEBI:30616"/>
    </ligand>
</feature>
<dbReference type="Pfam" id="PF14843">
    <property type="entry name" value="GF_recep_IV"/>
    <property type="match status" value="2"/>
</dbReference>
<feature type="chain" id="PRO_5010222745" description="Receptor protein-tyrosine kinase" evidence="21">
    <location>
        <begin position="29"/>
        <end position="1438"/>
    </location>
</feature>
<dbReference type="InterPro" id="IPR008266">
    <property type="entry name" value="Tyr_kinase_AS"/>
</dbReference>
<evidence type="ECO:0000256" key="18">
    <source>
        <dbReference type="PROSITE-ProRule" id="PRU10141"/>
    </source>
</evidence>
<dbReference type="GO" id="GO:0043066">
    <property type="term" value="P:negative regulation of apoptotic process"/>
    <property type="evidence" value="ECO:0007669"/>
    <property type="project" value="TreeGrafter"/>
</dbReference>
<dbReference type="InterPro" id="IPR017441">
    <property type="entry name" value="Protein_kinase_ATP_BS"/>
</dbReference>
<dbReference type="InterPro" id="IPR011009">
    <property type="entry name" value="Kinase-like_dom_sf"/>
</dbReference>
<protein>
    <recommendedName>
        <fullName evidence="2 15">Receptor protein-tyrosine kinase</fullName>
        <ecNumber evidence="2 15">2.7.10.1</ecNumber>
    </recommendedName>
</protein>
<evidence type="ECO:0000256" key="12">
    <source>
        <dbReference type="ARBA" id="ARBA00023170"/>
    </source>
</evidence>
<evidence type="ECO:0000256" key="16">
    <source>
        <dbReference type="PIRSR" id="PIRSR000619-1"/>
    </source>
</evidence>
<dbReference type="Gene3D" id="2.10.220.10">
    <property type="entry name" value="Hormone Receptor, Insulin-like Growth Factor Receptor 1, Chain A, domain 2"/>
    <property type="match status" value="4"/>
</dbReference>
<keyword evidence="3" id="KW-0597">Phosphoprotein</keyword>
<keyword evidence="23" id="KW-1185">Reference proteome</keyword>
<feature type="compositionally biased region" description="Basic and acidic residues" evidence="19">
    <location>
        <begin position="1347"/>
        <end position="1359"/>
    </location>
</feature>
<evidence type="ECO:0000256" key="4">
    <source>
        <dbReference type="ARBA" id="ARBA00022679"/>
    </source>
</evidence>
<keyword evidence="5 20" id="KW-0812">Transmembrane</keyword>
<dbReference type="GO" id="GO:0038127">
    <property type="term" value="P:ERBB signaling pathway"/>
    <property type="evidence" value="ECO:0007669"/>
    <property type="project" value="UniProtKB-ARBA"/>
</dbReference>
<dbReference type="RefSeq" id="XP_013383049.1">
    <property type="nucleotide sequence ID" value="XM_013527595.1"/>
</dbReference>
<comment type="similarity">
    <text evidence="15">Belongs to the protein kinase superfamily. Tyr protein kinase family. EGF receptor subfamily.</text>
</comment>
<evidence type="ECO:0000256" key="2">
    <source>
        <dbReference type="ARBA" id="ARBA00011902"/>
    </source>
</evidence>
<evidence type="ECO:0000256" key="6">
    <source>
        <dbReference type="ARBA" id="ARBA00022741"/>
    </source>
</evidence>
<dbReference type="GO" id="GO:0022008">
    <property type="term" value="P:neurogenesis"/>
    <property type="evidence" value="ECO:0007669"/>
    <property type="project" value="TreeGrafter"/>
</dbReference>
<dbReference type="Proteomes" id="UP000085678">
    <property type="component" value="Unplaced"/>
</dbReference>
<dbReference type="PROSITE" id="PS50011">
    <property type="entry name" value="PROTEIN_KINASE_DOM"/>
    <property type="match status" value="1"/>
</dbReference>
<keyword evidence="4 15" id="KW-0808">Transferase</keyword>
<evidence type="ECO:0000256" key="8">
    <source>
        <dbReference type="ARBA" id="ARBA00022840"/>
    </source>
</evidence>
<dbReference type="PRINTS" id="PR00109">
    <property type="entry name" value="TYRKINASE"/>
</dbReference>
<dbReference type="FunFam" id="1.10.510.10:FF:000233">
    <property type="entry name" value="receptor tyrosine-protein kinase erbB-3"/>
    <property type="match status" value="1"/>
</dbReference>
<dbReference type="InterPro" id="IPR000719">
    <property type="entry name" value="Prot_kinase_dom"/>
</dbReference>
<dbReference type="SMART" id="SM00219">
    <property type="entry name" value="TyrKc"/>
    <property type="match status" value="1"/>
</dbReference>
<dbReference type="InterPro" id="IPR016245">
    <property type="entry name" value="Tyr_kinase_EGF/ERB/XmrK_rcpt"/>
</dbReference>
<dbReference type="EC" id="2.7.10.1" evidence="2 15"/>
<dbReference type="GO" id="GO:0005524">
    <property type="term" value="F:ATP binding"/>
    <property type="evidence" value="ECO:0007669"/>
    <property type="project" value="UniProtKB-UniRule"/>
</dbReference>
<dbReference type="Pfam" id="PF00757">
    <property type="entry name" value="Furin-like"/>
    <property type="match status" value="1"/>
</dbReference>
<comment type="subcellular location">
    <subcellularLocation>
        <location evidence="1">Membrane</location>
        <topology evidence="1">Single-pass type I membrane protein</topology>
    </subcellularLocation>
</comment>
<dbReference type="InterPro" id="IPR032778">
    <property type="entry name" value="GF_recep_IV"/>
</dbReference>
<evidence type="ECO:0000256" key="13">
    <source>
        <dbReference type="ARBA" id="ARBA00023180"/>
    </source>
</evidence>
<evidence type="ECO:0000256" key="11">
    <source>
        <dbReference type="ARBA" id="ARBA00023137"/>
    </source>
</evidence>
<keyword evidence="7 15" id="KW-0418">Kinase</keyword>
<dbReference type="FunFam" id="3.30.200.20:FF:000422">
    <property type="entry name" value="Receptor protein-tyrosine kinase"/>
    <property type="match status" value="1"/>
</dbReference>
<keyword evidence="11 15" id="KW-0829">Tyrosine-protein kinase</keyword>
<keyword evidence="21" id="KW-0732">Signal</keyword>
<dbReference type="Gene3D" id="3.30.200.20">
    <property type="entry name" value="Phosphorylase Kinase, domain 1"/>
    <property type="match status" value="1"/>
</dbReference>
<evidence type="ECO:0000313" key="24">
    <source>
        <dbReference type="RefSeq" id="XP_013383049.1"/>
    </source>
</evidence>
<dbReference type="InterPro" id="IPR009030">
    <property type="entry name" value="Growth_fac_rcpt_cys_sf"/>
</dbReference>
<feature type="region of interest" description="Disordered" evidence="19">
    <location>
        <begin position="1199"/>
        <end position="1279"/>
    </location>
</feature>
<evidence type="ECO:0000256" key="21">
    <source>
        <dbReference type="SAM" id="SignalP"/>
    </source>
</evidence>
<feature type="signal peptide" evidence="21">
    <location>
        <begin position="1"/>
        <end position="28"/>
    </location>
</feature>
<dbReference type="PROSITE" id="PS00107">
    <property type="entry name" value="PROTEIN_KINASE_ATP"/>
    <property type="match status" value="1"/>
</dbReference>
<dbReference type="FunFam" id="2.10.220.10:FF:000001">
    <property type="entry name" value="Receptor protein-tyrosine kinase"/>
    <property type="match status" value="1"/>
</dbReference>
<keyword evidence="13" id="KW-0325">Glycoprotein</keyword>
<evidence type="ECO:0000313" key="23">
    <source>
        <dbReference type="Proteomes" id="UP000085678"/>
    </source>
</evidence>
<evidence type="ECO:0000259" key="22">
    <source>
        <dbReference type="PROSITE" id="PS50011"/>
    </source>
</evidence>
<evidence type="ECO:0000256" key="5">
    <source>
        <dbReference type="ARBA" id="ARBA00022692"/>
    </source>
</evidence>
<dbReference type="InterPro" id="IPR001245">
    <property type="entry name" value="Ser-Thr/Tyr_kinase_cat_dom"/>
</dbReference>
<dbReference type="InterPro" id="IPR000494">
    <property type="entry name" value="Rcpt_L-dom"/>
</dbReference>
<dbReference type="SMART" id="SM00261">
    <property type="entry name" value="FU"/>
    <property type="match status" value="7"/>
</dbReference>
<dbReference type="GO" id="GO:0009966">
    <property type="term" value="P:regulation of signal transduction"/>
    <property type="evidence" value="ECO:0007669"/>
    <property type="project" value="UniProtKB-ARBA"/>
</dbReference>
<dbReference type="InterPro" id="IPR006211">
    <property type="entry name" value="Furin-like_Cys-rich_dom"/>
</dbReference>
<dbReference type="Gene3D" id="3.80.20.20">
    <property type="entry name" value="Receptor L-domain"/>
    <property type="match status" value="2"/>
</dbReference>
<evidence type="ECO:0000256" key="7">
    <source>
        <dbReference type="ARBA" id="ARBA00022777"/>
    </source>
</evidence>
<dbReference type="OrthoDB" id="6219513at2759"/>
<keyword evidence="10 15" id="KW-0472">Membrane</keyword>
<dbReference type="Pfam" id="PF01030">
    <property type="entry name" value="Recep_L_domain"/>
    <property type="match status" value="2"/>
</dbReference>
<dbReference type="Gene3D" id="1.10.510.10">
    <property type="entry name" value="Transferase(Phosphotransferase) domain 1"/>
    <property type="match status" value="1"/>
</dbReference>
<dbReference type="GO" id="GO:0008284">
    <property type="term" value="P:positive regulation of cell population proliferation"/>
    <property type="evidence" value="ECO:0007669"/>
    <property type="project" value="TreeGrafter"/>
</dbReference>
<feature type="transmembrane region" description="Helical" evidence="20">
    <location>
        <begin position="819"/>
        <end position="842"/>
    </location>
</feature>
<dbReference type="GO" id="GO:0043235">
    <property type="term" value="C:receptor complex"/>
    <property type="evidence" value="ECO:0007669"/>
    <property type="project" value="TreeGrafter"/>
</dbReference>
<gene>
    <name evidence="24" type="primary">LOC106153603</name>
</gene>
<dbReference type="PANTHER" id="PTHR24416">
    <property type="entry name" value="TYROSINE-PROTEIN KINASE RECEPTOR"/>
    <property type="match status" value="1"/>
</dbReference>
<proteinExistence type="inferred from homology"/>
<feature type="compositionally biased region" description="Basic and acidic residues" evidence="19">
    <location>
        <begin position="1426"/>
        <end position="1438"/>
    </location>
</feature>
<dbReference type="CDD" id="cd00064">
    <property type="entry name" value="FU"/>
    <property type="match status" value="5"/>
</dbReference>
<evidence type="ECO:0000256" key="15">
    <source>
        <dbReference type="PIRNR" id="PIRNR000619"/>
    </source>
</evidence>
<dbReference type="InterPro" id="IPR050122">
    <property type="entry name" value="RTK"/>
</dbReference>
<feature type="active site" description="Proton acceptor" evidence="16">
    <location>
        <position position="1012"/>
    </location>
</feature>
<keyword evidence="9 20" id="KW-1133">Transmembrane helix</keyword>
<dbReference type="SUPFAM" id="SSF52058">
    <property type="entry name" value="L domain-like"/>
    <property type="match status" value="2"/>
</dbReference>
<evidence type="ECO:0000256" key="14">
    <source>
        <dbReference type="ARBA" id="ARBA00051243"/>
    </source>
</evidence>
<evidence type="ECO:0000256" key="1">
    <source>
        <dbReference type="ARBA" id="ARBA00004479"/>
    </source>
</evidence>
<dbReference type="InterPro" id="IPR020635">
    <property type="entry name" value="Tyr_kinase_cat_dom"/>
</dbReference>
<dbReference type="CDD" id="cd05057">
    <property type="entry name" value="PTKc_EGFR_like"/>
    <property type="match status" value="1"/>
</dbReference>
<dbReference type="InterPro" id="IPR006212">
    <property type="entry name" value="Furin_repeat"/>
</dbReference>
<keyword evidence="6 15" id="KW-0547">Nucleotide-binding</keyword>